<dbReference type="FunFam" id="3.30.1010.10:FF:000032">
    <property type="entry name" value="Serine/threonine-protein kinase TEL1"/>
    <property type="match status" value="1"/>
</dbReference>
<dbReference type="InterPro" id="IPR014009">
    <property type="entry name" value="PIK_FAT"/>
</dbReference>
<dbReference type="InterPro" id="IPR038980">
    <property type="entry name" value="ATM_plant"/>
</dbReference>
<evidence type="ECO:0000259" key="21">
    <source>
        <dbReference type="PROSITE" id="PS51189"/>
    </source>
</evidence>
<dbReference type="InterPro" id="IPR000403">
    <property type="entry name" value="PI3/4_kinase_cat_dom"/>
</dbReference>
<evidence type="ECO:0000256" key="6">
    <source>
        <dbReference type="ARBA" id="ARBA00022454"/>
    </source>
</evidence>
<evidence type="ECO:0000256" key="11">
    <source>
        <dbReference type="ARBA" id="ARBA00022777"/>
    </source>
</evidence>
<dbReference type="PROSITE" id="PS50290">
    <property type="entry name" value="PI3_4_KINASE_3"/>
    <property type="match status" value="1"/>
</dbReference>
<dbReference type="InterPro" id="IPR003152">
    <property type="entry name" value="FATC_dom"/>
</dbReference>
<evidence type="ECO:0000313" key="23">
    <source>
        <dbReference type="EMBL" id="CAB4255900.1"/>
    </source>
</evidence>
<dbReference type="SMART" id="SM00146">
    <property type="entry name" value="PI3Kc"/>
    <property type="match status" value="1"/>
</dbReference>
<dbReference type="PROSITE" id="PS51189">
    <property type="entry name" value="FAT"/>
    <property type="match status" value="1"/>
</dbReference>
<protein>
    <recommendedName>
        <fullName evidence="5 18">Serine/threonine-protein kinase Tel1</fullName>
        <ecNumber evidence="4 18">2.7.11.1</ecNumber>
    </recommendedName>
</protein>
<evidence type="ECO:0000256" key="15">
    <source>
        <dbReference type="ARBA" id="ARBA00023242"/>
    </source>
</evidence>
<evidence type="ECO:0000256" key="7">
    <source>
        <dbReference type="ARBA" id="ARBA00022527"/>
    </source>
</evidence>
<dbReference type="InterPro" id="IPR044107">
    <property type="entry name" value="PIKKc_ATM"/>
</dbReference>
<dbReference type="Proteomes" id="UP000644660">
    <property type="component" value="Unassembled WGS sequence"/>
</dbReference>
<organism evidence="23 24">
    <name type="scientific">Maudiozyma barnettii</name>
    <dbReference type="NCBI Taxonomy" id="61262"/>
    <lineage>
        <taxon>Eukaryota</taxon>
        <taxon>Fungi</taxon>
        <taxon>Dikarya</taxon>
        <taxon>Ascomycota</taxon>
        <taxon>Saccharomycotina</taxon>
        <taxon>Saccharomycetes</taxon>
        <taxon>Saccharomycetales</taxon>
        <taxon>Saccharomycetaceae</taxon>
        <taxon>Maudiozyma</taxon>
    </lineage>
</organism>
<dbReference type="PROSITE" id="PS00915">
    <property type="entry name" value="PI3_4_KINASE_1"/>
    <property type="match status" value="1"/>
</dbReference>
<dbReference type="EC" id="2.7.11.1" evidence="4 18"/>
<evidence type="ECO:0000256" key="12">
    <source>
        <dbReference type="ARBA" id="ARBA00022840"/>
    </source>
</evidence>
<feature type="coiled-coil region" evidence="19">
    <location>
        <begin position="2723"/>
        <end position="2750"/>
    </location>
</feature>
<keyword evidence="11 18" id="KW-0418">Kinase</keyword>
<evidence type="ECO:0000256" key="17">
    <source>
        <dbReference type="ARBA" id="ARBA00048679"/>
    </source>
</evidence>
<keyword evidence="6 18" id="KW-0158">Chromosome</keyword>
<keyword evidence="12 18" id="KW-0067">ATP-binding</keyword>
<dbReference type="GeneID" id="64858964"/>
<keyword evidence="15 18" id="KW-0539">Nucleus</keyword>
<evidence type="ECO:0000259" key="20">
    <source>
        <dbReference type="PROSITE" id="PS50290"/>
    </source>
</evidence>
<dbReference type="SMART" id="SM01343">
    <property type="entry name" value="FATC"/>
    <property type="match status" value="1"/>
</dbReference>
<keyword evidence="14 18" id="KW-0779">Telomere</keyword>
<comment type="function">
    <text evidence="18">Serine/threonine protein kinase which activates checkpoint signaling upon genotoxic stresses such as ionizing radiation (IR), ultraviolet light (UV), or DNA replication stalling, thereby acting as a DNA damage sensor. Recognizes the substrate consensus sequence [ST]-Q. Phosphorylates histone H2A to form H2AS128ph (gamma-H2A) at sites of DNA damage, involved in the regulation of DNA damage response mechanism. Required for the control of telomere length and genome stability.</text>
</comment>
<dbReference type="GO" id="GO:0005524">
    <property type="term" value="F:ATP binding"/>
    <property type="evidence" value="ECO:0007669"/>
    <property type="project" value="UniProtKB-KW"/>
</dbReference>
<evidence type="ECO:0000256" key="19">
    <source>
        <dbReference type="SAM" id="Coils"/>
    </source>
</evidence>
<dbReference type="CDD" id="cd05171">
    <property type="entry name" value="PIKKc_ATM"/>
    <property type="match status" value="1"/>
</dbReference>
<keyword evidence="8 18" id="KW-0808">Transferase</keyword>
<dbReference type="GO" id="GO:0006281">
    <property type="term" value="P:DNA repair"/>
    <property type="evidence" value="ECO:0007669"/>
    <property type="project" value="InterPro"/>
</dbReference>
<keyword evidence="9 18" id="KW-0547">Nucleotide-binding</keyword>
<keyword evidence="19" id="KW-0175">Coiled coil</keyword>
<keyword evidence="13 18" id="KW-0156">Chromatin regulator</keyword>
<dbReference type="GO" id="GO:0000781">
    <property type="term" value="C:chromosome, telomeric region"/>
    <property type="evidence" value="ECO:0007669"/>
    <property type="project" value="UniProtKB-SubCell"/>
</dbReference>
<feature type="domain" description="PI3K/PI4K catalytic" evidence="20">
    <location>
        <begin position="2437"/>
        <end position="2748"/>
    </location>
</feature>
<feature type="domain" description="FATC" evidence="22">
    <location>
        <begin position="2763"/>
        <end position="2795"/>
    </location>
</feature>
<evidence type="ECO:0000256" key="18">
    <source>
        <dbReference type="RuleBase" id="RU365027"/>
    </source>
</evidence>
<dbReference type="RefSeq" id="XP_041407744.1">
    <property type="nucleotide sequence ID" value="XM_041551810.1"/>
</dbReference>
<dbReference type="Pfam" id="PF02260">
    <property type="entry name" value="FATC"/>
    <property type="match status" value="1"/>
</dbReference>
<comment type="caution">
    <text evidence="23">The sequence shown here is derived from an EMBL/GenBank/DDBJ whole genome shotgun (WGS) entry which is preliminary data.</text>
</comment>
<dbReference type="Pfam" id="PF00454">
    <property type="entry name" value="PI3_PI4_kinase"/>
    <property type="match status" value="1"/>
</dbReference>
<keyword evidence="7 18" id="KW-0723">Serine/threonine-protein kinase</keyword>
<evidence type="ECO:0000256" key="5">
    <source>
        <dbReference type="ARBA" id="ARBA00014619"/>
    </source>
</evidence>
<gene>
    <name evidence="23" type="ORF">KABA2_07S07040</name>
</gene>
<dbReference type="PANTHER" id="PTHR37079:SF4">
    <property type="entry name" value="SERINE_THREONINE-PROTEIN KINASE ATM"/>
    <property type="match status" value="1"/>
</dbReference>
<comment type="similarity">
    <text evidence="3 18">Belongs to the PI3/PI4-kinase family. ATM subfamily.</text>
</comment>
<accession>A0A8H2VI96</accession>
<dbReference type="GO" id="GO:0004674">
    <property type="term" value="F:protein serine/threonine kinase activity"/>
    <property type="evidence" value="ECO:0007669"/>
    <property type="project" value="UniProtKB-KW"/>
</dbReference>
<evidence type="ECO:0000256" key="10">
    <source>
        <dbReference type="ARBA" id="ARBA00022763"/>
    </source>
</evidence>
<evidence type="ECO:0000256" key="1">
    <source>
        <dbReference type="ARBA" id="ARBA00004123"/>
    </source>
</evidence>
<sequence length="2795" mass="323226">MNKTDIVTILSLFSSPKLKERNAALEDLTTVLKEDPSKVPSKALHGTSETLIELLDLEHRKYCDLLDEPSKSNESKLSLSENRLSTIAYVLRLFIEKVGYRFKLKTLNLHLAILPELMVKDINQILVEPASVHITFALLNIIESCPFQLKFTAHQWLSLMEKVCLCLNKQISISVSNRTVSNLISIMASLLKLDTIGLYDSSLSIHGTILCLLKTIEHLSIDTRTILQIVNLLLAKTYMSHINVCFSIIEETWKYAINFNDTTIENLQDELIYHYLLSTDLIYHKLPNMVGVTLPQFDDDNFLDIFKQTLNTRLNSYNPRLFDLKCIIYNKEININNLDWFNFCDIKLNTQESPKSWTNVLVLVKLLQTYFHLKKNSFSSIPLFKRSRTENEFNSALNNCINIESFLTECLSSTSSTKVHLTSLQIFTFLASISNIRELSLNEFKEVLLQRFENSDLISWCTISLIPLLSQDGLQLTDEDVVKIMKLCLPLIKEPIHCRSVCSLISRLIKYSDNIVTDSTLKNQIYDLYDLSDVNGPSIICNESFEFWQYLQYYTSEYRSREGKSSELRVMIWLLNSWDEIFIGTENQDEIYWFILWFTGIKVDDNPRIAETITVENTEQYQVWGPRITLEKESRPHRHFLIQLPNSAKQPKVKKRTIQTIRDISNSKTINDILYKALDLLEKRDTYSIDVILKWAFTLLRIGKDLKSNNQYEDFIQALKNTFYLSKNSVKFDSYKIYLQYFREMITGNFDWILVGEIFDLSYIFNNFTDKFLAVNTNKDEEDRDFGNTSLEKLSKRIGTSLPHEYSVIYDSFDLRLSFEALTHVILDSNSELRFSILLDYLTKLTPQSIISCLKLLFKISPNNKKSTLKIENSQLEQLTSLVGQKLLSNQYNTSNATIECLCDYLFIIEEHWLSDPSSHVYSDCNDILNWLIMRFEDQTFSGTNALRHLILLFLKILTYPNLSQNTSKGTKQRIFEILIQCLQILDTNSIMCVENSIIEYMKIITYKNQNIFLAEMLKVFDVPQQSIELASCYTLTLTHMSSISYSILVKSLLDMLSYHQYPHVEYYTHCALETISKSWKMENPLELFEMCKLELLSNWVKGVAKGGSTSNYQWDITGFGFADINDVYIRYLREISAIYISSGSNCKYVLDRLLENGLKDEADILARSLFLAIPLAFIEDNIGSVIFDVGSQLLGRNMQVYEKKDSLLTFKTFLRLLDLGRPDDLNNALQLYYPNPNNWNEVIKNENSTTRYQFPFHIDLLSGVKFMHSYFADSDFVGPEVCEQLLWAELTELENSETVIEKLRCLREIKIILFHFNENIYQCEGYPIIIQKIAQNITNENLLFDIIPLLQLLFTNGERTVVHSKKSVSTIFLQFIRLKLHINMYFGYEITNLLCEISASLNQSNSPLWLICIEYIKGNDVQMDYNIISELLNNKLYCQDDLLIISVLLSDTTKVHLNESHFKLSEIGLSRLITTQIDIPEISKRFALLKALFIKIQHETNIFIPRVHEKGTIIIECKNLFMSSNPLKIFYDDFLNFNSILDSKNDSNRTFLLSRTILNFLISSIGSNKTMENTKIKLRDFPDKLSKTQELIYDVMTPHWRPHLNINDFVLDSKKYISLNSDLWQTLFLSALLQSISFTVPIISIFNPLIKESQHYREKTFNTIIILSLFYEPKGFIEWYPALITTVMNSKYVHDSETKLKLILSTISIIRYGCKLHNKCCIKIFQKLNISRLCFLTIDAKMPTLGLMLYEEMYIGNNIEFDQILLSKLFDNIGDRDFQSGMPPAHSLMDAFNSTIKLDYNPWKSFVFSNAKFDANYKLPNSDDLIMLKTATERNGFYGITKLIDNGDSLHELHKNFDWNFQLGNWDLPFPEKINNVSKGLYSTLKHVNKEHSSVTFALQESLLHVMNSQKNFEKTEDWLGLITEIGKLIDIAHSLKLPMDLGQTIGKILKESNKSQQCVDLDNRRMFLQSRYYFLSAISSNTKLATQYNPITLNLASTIMLKDQIKFSIKNHKLQDSLRNAFILISLNKHSQDLSLDNNFSDYSSRLVSFLSAITLWESDDYKTPIMMMNDILKTADPEVRTNNSKYKTLVNLLGVENGIVLGYLVKWCSESRMESPNEIYNKYISGKTIDVEESDLRARTFRIFGDFLNNQIKKLLASEEIEKYQERSTTGKHTLETLTLISQSQTVPEKERKDAKRHIFKAQLQYDRDKARLNDLEQLRDEFTYESLNFYMKTLISTNIYDSDVMDKFCALWFENANNVPLNQKLMENISGIPSWKFIPWVNQISSKLNNDNSAFQKPLQLTMKRLLYKLPYESIYSTISIKLYQYYTIGSNAAIAGKITAVKNIFESLQSFDSGNYYSKYVLPVEEFCQKSVELASFKVKEASKIINLKNLKIGDYWLNKLPISKIPLPTDHIVIGSSEDGKKDRPYIVSVTEDIQVTSTGISLPKIVKFKMSNGLTKQVLMKGSNDDLRQDAIMEQVFTQVNNILIQNEELSKSNLRIRTYKVIPLGPRAGIIEFVNNSISLHQVLKEYHKDDKIKFDDARRAMKAVQNKTNSERLKTYNKIVSIVEPQLRMFFFENFVDYNEWFEAKKCYTRGIATNSIVGYILGLGDRHLNNILLDSATGEPIHIDLGIAFDQGKLLTIPELVPFRLTRDIVDGFGITGVDGLFKRSCERVYTALRKDSEKVMCVLNVLKWDPLYSWVISPVAKHKHILEDDTEMEDNSNLAQKTNKEIKQVEDNNDNQESNRALKGVEEKLNGDGLRVEATIEGLIQDAINPEKLSIIYMGWSPFY</sequence>
<evidence type="ECO:0000256" key="2">
    <source>
        <dbReference type="ARBA" id="ARBA00004574"/>
    </source>
</evidence>
<keyword evidence="10 18" id="KW-0227">DNA damage</keyword>
<evidence type="ECO:0000256" key="14">
    <source>
        <dbReference type="ARBA" id="ARBA00022895"/>
    </source>
</evidence>
<dbReference type="Pfam" id="PF11640">
    <property type="entry name" value="TAN"/>
    <property type="match status" value="1"/>
</dbReference>
<dbReference type="EMBL" id="CAEFZW010000007">
    <property type="protein sequence ID" value="CAB4255900.1"/>
    <property type="molecule type" value="Genomic_DNA"/>
</dbReference>
<evidence type="ECO:0000256" key="9">
    <source>
        <dbReference type="ARBA" id="ARBA00022741"/>
    </source>
</evidence>
<feature type="domain" description="FAT" evidence="21">
    <location>
        <begin position="1745"/>
        <end position="2328"/>
    </location>
</feature>
<dbReference type="GO" id="GO:0006325">
    <property type="term" value="P:chromatin organization"/>
    <property type="evidence" value="ECO:0007669"/>
    <property type="project" value="UniProtKB-KW"/>
</dbReference>
<comment type="catalytic activity">
    <reaction evidence="17">
        <text>L-seryl-[protein] + ATP = O-phospho-L-seryl-[protein] + ADP + H(+)</text>
        <dbReference type="Rhea" id="RHEA:17989"/>
        <dbReference type="Rhea" id="RHEA-COMP:9863"/>
        <dbReference type="Rhea" id="RHEA-COMP:11604"/>
        <dbReference type="ChEBI" id="CHEBI:15378"/>
        <dbReference type="ChEBI" id="CHEBI:29999"/>
        <dbReference type="ChEBI" id="CHEBI:30616"/>
        <dbReference type="ChEBI" id="CHEBI:83421"/>
        <dbReference type="ChEBI" id="CHEBI:456216"/>
        <dbReference type="EC" id="2.7.11.1"/>
    </reaction>
</comment>
<dbReference type="InterPro" id="IPR018936">
    <property type="entry name" value="PI3/4_kinase_CS"/>
</dbReference>
<dbReference type="GO" id="GO:0035556">
    <property type="term" value="P:intracellular signal transduction"/>
    <property type="evidence" value="ECO:0007669"/>
    <property type="project" value="UniProtKB-ARBA"/>
</dbReference>
<keyword evidence="24" id="KW-1185">Reference proteome</keyword>
<dbReference type="InterPro" id="IPR021668">
    <property type="entry name" value="TAN"/>
</dbReference>
<evidence type="ECO:0000256" key="13">
    <source>
        <dbReference type="ARBA" id="ARBA00022853"/>
    </source>
</evidence>
<dbReference type="InterPro" id="IPR036940">
    <property type="entry name" value="PI3/4_kinase_cat_sf"/>
</dbReference>
<evidence type="ECO:0000259" key="22">
    <source>
        <dbReference type="PROSITE" id="PS51190"/>
    </source>
</evidence>
<dbReference type="PANTHER" id="PTHR37079">
    <property type="entry name" value="SERINE/THREONINE-PROTEIN KINASE ATM"/>
    <property type="match status" value="1"/>
</dbReference>
<comment type="subcellular location">
    <subcellularLocation>
        <location evidence="2 18">Chromosome</location>
        <location evidence="2 18">Telomere</location>
    </subcellularLocation>
    <subcellularLocation>
        <location evidence="1 18">Nucleus</location>
    </subcellularLocation>
</comment>
<evidence type="ECO:0000256" key="16">
    <source>
        <dbReference type="ARBA" id="ARBA00047899"/>
    </source>
</evidence>
<evidence type="ECO:0000256" key="4">
    <source>
        <dbReference type="ARBA" id="ARBA00012513"/>
    </source>
</evidence>
<dbReference type="PROSITE" id="PS00916">
    <property type="entry name" value="PI3_4_KINASE_2"/>
    <property type="match status" value="1"/>
</dbReference>
<evidence type="ECO:0000256" key="3">
    <source>
        <dbReference type="ARBA" id="ARBA00010769"/>
    </source>
</evidence>
<dbReference type="InterPro" id="IPR011009">
    <property type="entry name" value="Kinase-like_dom_sf"/>
</dbReference>
<dbReference type="Gene3D" id="3.30.1010.10">
    <property type="entry name" value="Phosphatidylinositol 3-kinase Catalytic Subunit, Chain A, domain 4"/>
    <property type="match status" value="1"/>
</dbReference>
<comment type="catalytic activity">
    <reaction evidence="16 18">
        <text>L-threonyl-[protein] + ATP = O-phospho-L-threonyl-[protein] + ADP + H(+)</text>
        <dbReference type="Rhea" id="RHEA:46608"/>
        <dbReference type="Rhea" id="RHEA-COMP:11060"/>
        <dbReference type="Rhea" id="RHEA-COMP:11605"/>
        <dbReference type="ChEBI" id="CHEBI:15378"/>
        <dbReference type="ChEBI" id="CHEBI:30013"/>
        <dbReference type="ChEBI" id="CHEBI:30616"/>
        <dbReference type="ChEBI" id="CHEBI:61977"/>
        <dbReference type="ChEBI" id="CHEBI:456216"/>
        <dbReference type="EC" id="2.7.11.1"/>
    </reaction>
</comment>
<dbReference type="PROSITE" id="PS51190">
    <property type="entry name" value="FATC"/>
    <property type="match status" value="1"/>
</dbReference>
<reference evidence="23 24" key="1">
    <citation type="submission" date="2020-05" db="EMBL/GenBank/DDBJ databases">
        <authorList>
            <person name="Casaregola S."/>
            <person name="Devillers H."/>
            <person name="Grondin C."/>
        </authorList>
    </citation>
    <scope>NUCLEOTIDE SEQUENCE [LARGE SCALE GENOMIC DNA]</scope>
    <source>
        <strain evidence="23 24">CLIB 1767</strain>
    </source>
</reference>
<evidence type="ECO:0000256" key="8">
    <source>
        <dbReference type="ARBA" id="ARBA00022679"/>
    </source>
</evidence>
<dbReference type="SUPFAM" id="SSF56112">
    <property type="entry name" value="Protein kinase-like (PK-like)"/>
    <property type="match status" value="1"/>
</dbReference>
<proteinExistence type="inferred from homology"/>
<dbReference type="SMART" id="SM01342">
    <property type="entry name" value="TAN"/>
    <property type="match status" value="1"/>
</dbReference>
<dbReference type="GO" id="GO:0005634">
    <property type="term" value="C:nucleus"/>
    <property type="evidence" value="ECO:0007669"/>
    <property type="project" value="UniProtKB-SubCell"/>
</dbReference>
<dbReference type="Gene3D" id="1.10.1070.11">
    <property type="entry name" value="Phosphatidylinositol 3-/4-kinase, catalytic domain"/>
    <property type="match status" value="1"/>
</dbReference>
<name>A0A8H2VI96_9SACH</name>
<evidence type="ECO:0000313" key="24">
    <source>
        <dbReference type="Proteomes" id="UP000644660"/>
    </source>
</evidence>